<feature type="non-terminal residue" evidence="4">
    <location>
        <position position="1"/>
    </location>
</feature>
<organism evidence="4">
    <name type="scientific">marine sediment metagenome</name>
    <dbReference type="NCBI Taxonomy" id="412755"/>
    <lineage>
        <taxon>unclassified sequences</taxon>
        <taxon>metagenomes</taxon>
        <taxon>ecological metagenomes</taxon>
    </lineage>
</organism>
<feature type="non-terminal residue" evidence="4">
    <location>
        <position position="237"/>
    </location>
</feature>
<protein>
    <submittedName>
        <fullName evidence="4">Uncharacterized protein</fullName>
    </submittedName>
</protein>
<dbReference type="PANTHER" id="PTHR32309:SF13">
    <property type="entry name" value="FERRIC ENTEROBACTIN TRANSPORT PROTEIN FEPE"/>
    <property type="match status" value="1"/>
</dbReference>
<dbReference type="SUPFAM" id="SSF52540">
    <property type="entry name" value="P-loop containing nucleoside triphosphate hydrolases"/>
    <property type="match status" value="1"/>
</dbReference>
<dbReference type="EMBL" id="BARS01050983">
    <property type="protein sequence ID" value="GAG52703.1"/>
    <property type="molecule type" value="Genomic_DNA"/>
</dbReference>
<dbReference type="GO" id="GO:0005886">
    <property type="term" value="C:plasma membrane"/>
    <property type="evidence" value="ECO:0007669"/>
    <property type="project" value="TreeGrafter"/>
</dbReference>
<dbReference type="Gene3D" id="3.40.50.300">
    <property type="entry name" value="P-loop containing nucleotide triphosphate hydrolases"/>
    <property type="match status" value="1"/>
</dbReference>
<gene>
    <name evidence="4" type="ORF">S01H1_76010</name>
</gene>
<keyword evidence="3" id="KW-1133">Transmembrane helix</keyword>
<keyword evidence="3" id="KW-0472">Membrane</keyword>
<dbReference type="InterPro" id="IPR005702">
    <property type="entry name" value="Wzc-like_C"/>
</dbReference>
<dbReference type="GO" id="GO:0004713">
    <property type="term" value="F:protein tyrosine kinase activity"/>
    <property type="evidence" value="ECO:0007669"/>
    <property type="project" value="TreeGrafter"/>
</dbReference>
<evidence type="ECO:0000256" key="1">
    <source>
        <dbReference type="ARBA" id="ARBA00022741"/>
    </source>
</evidence>
<dbReference type="PANTHER" id="PTHR32309">
    <property type="entry name" value="TYROSINE-PROTEIN KINASE"/>
    <property type="match status" value="1"/>
</dbReference>
<dbReference type="CDD" id="cd05387">
    <property type="entry name" value="BY-kinase"/>
    <property type="match status" value="1"/>
</dbReference>
<keyword evidence="1" id="KW-0547">Nucleotide-binding</keyword>
<dbReference type="AlphaFoldDB" id="X0YWL5"/>
<dbReference type="InterPro" id="IPR027417">
    <property type="entry name" value="P-loop_NTPase"/>
</dbReference>
<comment type="caution">
    <text evidence="4">The sequence shown here is derived from an EMBL/GenBank/DDBJ whole genome shotgun (WGS) entry which is preliminary data.</text>
</comment>
<dbReference type="InterPro" id="IPR050445">
    <property type="entry name" value="Bact_polysacc_biosynth/exp"/>
</dbReference>
<feature type="transmembrane region" description="Helical" evidence="3">
    <location>
        <begin position="18"/>
        <end position="41"/>
    </location>
</feature>
<evidence type="ECO:0000313" key="4">
    <source>
        <dbReference type="EMBL" id="GAG52703.1"/>
    </source>
</evidence>
<accession>X0YWL5</accession>
<evidence type="ECO:0000256" key="2">
    <source>
        <dbReference type="ARBA" id="ARBA00022840"/>
    </source>
</evidence>
<keyword evidence="2" id="KW-0067">ATP-binding</keyword>
<keyword evidence="3" id="KW-0812">Transmembrane</keyword>
<proteinExistence type="predicted"/>
<evidence type="ECO:0000256" key="3">
    <source>
        <dbReference type="SAM" id="Phobius"/>
    </source>
</evidence>
<reference evidence="4" key="1">
    <citation type="journal article" date="2014" name="Front. Microbiol.">
        <title>High frequency of phylogenetically diverse reductive dehalogenase-homologous genes in deep subseafloor sedimentary metagenomes.</title>
        <authorList>
            <person name="Kawai M."/>
            <person name="Futagami T."/>
            <person name="Toyoda A."/>
            <person name="Takaki Y."/>
            <person name="Nishi S."/>
            <person name="Hori S."/>
            <person name="Arai W."/>
            <person name="Tsubouchi T."/>
            <person name="Morono Y."/>
            <person name="Uchiyama I."/>
            <person name="Ito T."/>
            <person name="Fujiyama A."/>
            <person name="Inagaki F."/>
            <person name="Takami H."/>
        </authorList>
    </citation>
    <scope>NUCLEOTIDE SEQUENCE</scope>
    <source>
        <strain evidence="4">Expedition CK06-06</strain>
    </source>
</reference>
<sequence>GVGRAPVPLEVSSPNWRVYFPGGTMLGFMLGVGLTFLIELLNDLVRTPRDVSRYLRIPLLGVIPDAAEDEQLGDINLYHVVRQAPYSIISESYRRFRINLKLSGSAESSKVLLVSSGVAEEGKTSVAVNLAATFIAEDKKVLLIDANFWRPSLHTIFPRPQEQGEDSGFAEGAQNRVSETGEPTGFGLSTLLSGLCGYHEIIRSGGIDGLSLIDAGLLPSNPAELLGGAQMKQLVKQ</sequence>
<name>X0YWL5_9ZZZZ</name>